<dbReference type="RefSeq" id="XP_008789928.1">
    <property type="nucleotide sequence ID" value="XM_008791706.3"/>
</dbReference>
<evidence type="ECO:0000256" key="1">
    <source>
        <dbReference type="SAM" id="Coils"/>
    </source>
</evidence>
<dbReference type="PANTHER" id="PTHR34681">
    <property type="entry name" value="UVEAL AUTOANTIGEN WITH COILED-COIL/ANKYRIN"/>
    <property type="match status" value="1"/>
</dbReference>
<feature type="coiled-coil region" evidence="1">
    <location>
        <begin position="32"/>
        <end position="66"/>
    </location>
</feature>
<dbReference type="KEGG" id="pda:103707281"/>
<keyword evidence="2" id="KW-1185">Reference proteome</keyword>
<evidence type="ECO:0000313" key="2">
    <source>
        <dbReference type="Proteomes" id="UP000228380"/>
    </source>
</evidence>
<name>A0A8B7C215_PHODC</name>
<accession>A0A8B7C215</accession>
<gene>
    <name evidence="3" type="primary">LOC103707281</name>
</gene>
<reference evidence="3" key="2">
    <citation type="submission" date="2025-08" db="UniProtKB">
        <authorList>
            <consortium name="RefSeq"/>
        </authorList>
    </citation>
    <scope>IDENTIFICATION</scope>
    <source>
        <tissue evidence="3">Young leaves</tissue>
    </source>
</reference>
<organism evidence="2 3">
    <name type="scientific">Phoenix dactylifera</name>
    <name type="common">Date palm</name>
    <dbReference type="NCBI Taxonomy" id="42345"/>
    <lineage>
        <taxon>Eukaryota</taxon>
        <taxon>Viridiplantae</taxon>
        <taxon>Streptophyta</taxon>
        <taxon>Embryophyta</taxon>
        <taxon>Tracheophyta</taxon>
        <taxon>Spermatophyta</taxon>
        <taxon>Magnoliopsida</taxon>
        <taxon>Liliopsida</taxon>
        <taxon>Arecaceae</taxon>
        <taxon>Coryphoideae</taxon>
        <taxon>Phoeniceae</taxon>
        <taxon>Phoenix</taxon>
    </lineage>
</organism>
<dbReference type="Proteomes" id="UP000228380">
    <property type="component" value="Chromosome 13"/>
</dbReference>
<dbReference type="GeneID" id="103707281"/>
<keyword evidence="1" id="KW-0175">Coiled coil</keyword>
<dbReference type="AlphaFoldDB" id="A0A8B7C215"/>
<sequence>MADADPAPSPPAVAPLPSPSKKFQFQALGDRIVELNESQSELLLKLQGLKENLQNWRSKLDAQVKTYKDELSELK</sequence>
<dbReference type="PANTHER" id="PTHR34681:SF2">
    <property type="entry name" value="UVEAL AUTOANTIGEN WITH COILED-COIL_ANKYRIN"/>
    <property type="match status" value="1"/>
</dbReference>
<evidence type="ECO:0000313" key="3">
    <source>
        <dbReference type="RefSeq" id="XP_008789928.1"/>
    </source>
</evidence>
<proteinExistence type="predicted"/>
<reference evidence="2" key="1">
    <citation type="journal article" date="2019" name="Nat. Commun.">
        <title>Genome-wide association mapping of date palm fruit traits.</title>
        <authorList>
            <person name="Hazzouri K.M."/>
            <person name="Gros-Balthazard M."/>
            <person name="Flowers J.M."/>
            <person name="Copetti D."/>
            <person name="Lemansour A."/>
            <person name="Lebrun M."/>
            <person name="Masmoudi K."/>
            <person name="Ferrand S."/>
            <person name="Dhar M.I."/>
            <person name="Fresquez Z.A."/>
            <person name="Rosas U."/>
            <person name="Zhang J."/>
            <person name="Talag J."/>
            <person name="Lee S."/>
            <person name="Kudrna D."/>
            <person name="Powell R.F."/>
            <person name="Leitch I.J."/>
            <person name="Krueger R.R."/>
            <person name="Wing R.A."/>
            <person name="Amiri K.M.A."/>
            <person name="Purugganan M.D."/>
        </authorList>
    </citation>
    <scope>NUCLEOTIDE SEQUENCE [LARGE SCALE GENOMIC DNA]</scope>
    <source>
        <strain evidence="2">cv. Khalas</strain>
    </source>
</reference>
<protein>
    <submittedName>
        <fullName evidence="3">Uncharacterized protein LOC103707281</fullName>
    </submittedName>
</protein>